<proteinExistence type="predicted"/>
<comment type="caution">
    <text evidence="2">The sequence shown here is derived from an EMBL/GenBank/DDBJ whole genome shotgun (WGS) entry which is preliminary data.</text>
</comment>
<dbReference type="EMBL" id="VSSQ01000518">
    <property type="protein sequence ID" value="MPL96619.1"/>
    <property type="molecule type" value="Genomic_DNA"/>
</dbReference>
<feature type="domain" description="Methyltransferase type 11" evidence="1">
    <location>
        <begin position="50"/>
        <end position="137"/>
    </location>
</feature>
<gene>
    <name evidence="2" type="ORF">SDC9_42801</name>
</gene>
<dbReference type="GO" id="GO:0008757">
    <property type="term" value="F:S-adenosylmethionine-dependent methyltransferase activity"/>
    <property type="evidence" value="ECO:0007669"/>
    <property type="project" value="InterPro"/>
</dbReference>
<dbReference type="Pfam" id="PF08241">
    <property type="entry name" value="Methyltransf_11"/>
    <property type="match status" value="1"/>
</dbReference>
<evidence type="ECO:0000259" key="1">
    <source>
        <dbReference type="Pfam" id="PF08241"/>
    </source>
</evidence>
<protein>
    <recommendedName>
        <fullName evidence="1">Methyltransferase type 11 domain-containing protein</fullName>
    </recommendedName>
</protein>
<dbReference type="InterPro" id="IPR013216">
    <property type="entry name" value="Methyltransf_11"/>
</dbReference>
<dbReference type="CDD" id="cd02440">
    <property type="entry name" value="AdoMet_MTases"/>
    <property type="match status" value="1"/>
</dbReference>
<dbReference type="PANTHER" id="PTHR43861:SF1">
    <property type="entry name" value="TRANS-ACONITATE 2-METHYLTRANSFERASE"/>
    <property type="match status" value="1"/>
</dbReference>
<dbReference type="InterPro" id="IPR029063">
    <property type="entry name" value="SAM-dependent_MTases_sf"/>
</dbReference>
<dbReference type="Gene3D" id="3.40.50.150">
    <property type="entry name" value="Vaccinia Virus protein VP39"/>
    <property type="match status" value="1"/>
</dbReference>
<name>A0A644VYW7_9ZZZZ</name>
<dbReference type="PANTHER" id="PTHR43861">
    <property type="entry name" value="TRANS-ACONITATE 2-METHYLTRANSFERASE-RELATED"/>
    <property type="match status" value="1"/>
</dbReference>
<evidence type="ECO:0000313" key="2">
    <source>
        <dbReference type="EMBL" id="MPL96619.1"/>
    </source>
</evidence>
<accession>A0A644VYW7</accession>
<dbReference type="SUPFAM" id="SSF53335">
    <property type="entry name" value="S-adenosyl-L-methionine-dependent methyltransferases"/>
    <property type="match status" value="1"/>
</dbReference>
<sequence length="240" mass="28094">MLKSKLQREKLQVKNQFSKYANEYKTHNIIQQIVAKSLVRELKSKPKRILELGCGSGQVFSNIFWEIEFYKAIDASFSMCELHPKAKNIEVKCLNFDSEEFFNEIKNDSYDMVLSSSALQWSSDLSKIIESLFKITKEINTVLFTSNTFKTIQKITNTKSPILDEDSIKNSFSKYFECEFETILYKLEFDNKKDLFDYIKKSGVSGEKSLSYSDSKKLYKEYNLNYLEFEVIFVKTISKL</sequence>
<reference evidence="2" key="1">
    <citation type="submission" date="2019-08" db="EMBL/GenBank/DDBJ databases">
        <authorList>
            <person name="Kucharzyk K."/>
            <person name="Murdoch R.W."/>
            <person name="Higgins S."/>
            <person name="Loffler F."/>
        </authorList>
    </citation>
    <scope>NUCLEOTIDE SEQUENCE</scope>
</reference>
<dbReference type="AlphaFoldDB" id="A0A644VYW7"/>
<organism evidence="2">
    <name type="scientific">bioreactor metagenome</name>
    <dbReference type="NCBI Taxonomy" id="1076179"/>
    <lineage>
        <taxon>unclassified sequences</taxon>
        <taxon>metagenomes</taxon>
        <taxon>ecological metagenomes</taxon>
    </lineage>
</organism>